<dbReference type="Proteomes" id="UP000332933">
    <property type="component" value="Unassembled WGS sequence"/>
</dbReference>
<reference evidence="2 3" key="1">
    <citation type="submission" date="2019-03" db="EMBL/GenBank/DDBJ databases">
        <authorList>
            <person name="Gaulin E."/>
            <person name="Dumas B."/>
        </authorList>
    </citation>
    <scope>NUCLEOTIDE SEQUENCE [LARGE SCALE GENOMIC DNA]</scope>
    <source>
        <strain evidence="2">CBS 568.67</strain>
    </source>
</reference>
<protein>
    <submittedName>
        <fullName evidence="2">Aste57867_8866 protein</fullName>
    </submittedName>
</protein>
<evidence type="ECO:0000313" key="2">
    <source>
        <dbReference type="EMBL" id="VFT85752.1"/>
    </source>
</evidence>
<gene>
    <name evidence="2" type="primary">Aste57867_8866</name>
    <name evidence="1" type="ORF">As57867_008831</name>
    <name evidence="2" type="ORF">ASTE57867_8866</name>
</gene>
<evidence type="ECO:0000313" key="1">
    <source>
        <dbReference type="EMBL" id="KAF0700599.1"/>
    </source>
</evidence>
<dbReference type="EMBL" id="CAADRA010005137">
    <property type="protein sequence ID" value="VFT85752.1"/>
    <property type="molecule type" value="Genomic_DNA"/>
</dbReference>
<name>A0A485KLH6_9STRA</name>
<keyword evidence="3" id="KW-1185">Reference proteome</keyword>
<evidence type="ECO:0000313" key="3">
    <source>
        <dbReference type="Proteomes" id="UP000332933"/>
    </source>
</evidence>
<dbReference type="EMBL" id="VJMH01005116">
    <property type="protein sequence ID" value="KAF0700599.1"/>
    <property type="molecule type" value="Genomic_DNA"/>
</dbReference>
<sequence>MQNQEDAHPSMLSYTNEVGQLIFAYQDGIYHDMIPLGRLESIGNYLDVHATITILEKATVVLAPWFATYGTSRLPFLLSRLPHMGITLANYCIFVHDTQVRAFLKTHVPALLLTTRVFLLAVKLSDLEAMEFLVTAGFDQRASCIYSIMDMSVASGMVEIVRFCRDTLLVGVPEAQSTDGSMLIDATTSNYVDIVKLVAPDCTLERVAYSLKVVIYHNHLKVISCLLDRARDEMTPDLHDVLNLSVIEAKWNSFF</sequence>
<proteinExistence type="predicted"/>
<dbReference type="AlphaFoldDB" id="A0A485KLH6"/>
<reference evidence="1" key="2">
    <citation type="submission" date="2019-06" db="EMBL/GenBank/DDBJ databases">
        <title>Genomics analysis of Aphanomyces spp. identifies a new class of oomycete effector associated with host adaptation.</title>
        <authorList>
            <person name="Gaulin E."/>
        </authorList>
    </citation>
    <scope>NUCLEOTIDE SEQUENCE</scope>
    <source>
        <strain evidence="1">CBS 578.67</strain>
    </source>
</reference>
<organism evidence="2 3">
    <name type="scientific">Aphanomyces stellatus</name>
    <dbReference type="NCBI Taxonomy" id="120398"/>
    <lineage>
        <taxon>Eukaryota</taxon>
        <taxon>Sar</taxon>
        <taxon>Stramenopiles</taxon>
        <taxon>Oomycota</taxon>
        <taxon>Saprolegniomycetes</taxon>
        <taxon>Saprolegniales</taxon>
        <taxon>Verrucalvaceae</taxon>
        <taxon>Aphanomyces</taxon>
    </lineage>
</organism>
<accession>A0A485KLH6</accession>